<dbReference type="Proteomes" id="UP000190449">
    <property type="component" value="Unassembled WGS sequence"/>
</dbReference>
<evidence type="ECO:0000256" key="1">
    <source>
        <dbReference type="SAM" id="Phobius"/>
    </source>
</evidence>
<accession>A0A1T4LNQ3</accession>
<gene>
    <name evidence="3" type="ORF">SAMN02745108_00958</name>
    <name evidence="2" type="ORF">SAMN05720469_1212</name>
</gene>
<feature type="transmembrane region" description="Helical" evidence="1">
    <location>
        <begin position="12"/>
        <end position="30"/>
    </location>
</feature>
<name>A0A1M6VXE3_9BACT</name>
<keyword evidence="1" id="KW-0812">Transmembrane</keyword>
<sequence length="64" mass="7281">MRYDDKLKVCRRTATWIAVLSLADVLGMEWGMIPKESGDRALTVFIVLLAVALGVNFVLKWRDK</sequence>
<accession>A0A1M6VXE3</accession>
<evidence type="ECO:0000313" key="3">
    <source>
        <dbReference type="EMBL" id="SJZ56256.1"/>
    </source>
</evidence>
<evidence type="ECO:0000313" key="4">
    <source>
        <dbReference type="Proteomes" id="UP000184275"/>
    </source>
</evidence>
<organism evidence="2 4">
    <name type="scientific">Fibrobacter intestinalis</name>
    <dbReference type="NCBI Taxonomy" id="28122"/>
    <lineage>
        <taxon>Bacteria</taxon>
        <taxon>Pseudomonadati</taxon>
        <taxon>Fibrobacterota</taxon>
        <taxon>Fibrobacteria</taxon>
        <taxon>Fibrobacterales</taxon>
        <taxon>Fibrobacteraceae</taxon>
        <taxon>Fibrobacter</taxon>
    </lineage>
</organism>
<dbReference type="EMBL" id="FRAW01000021">
    <property type="protein sequence ID" value="SHK86058.1"/>
    <property type="molecule type" value="Genomic_DNA"/>
</dbReference>
<evidence type="ECO:0000313" key="5">
    <source>
        <dbReference type="Proteomes" id="UP000190449"/>
    </source>
</evidence>
<reference evidence="3 5" key="3">
    <citation type="submission" date="2017-02" db="EMBL/GenBank/DDBJ databases">
        <authorList>
            <person name="Peterson S.W."/>
        </authorList>
    </citation>
    <scope>NUCLEOTIDE SEQUENCE [LARGE SCALE GENOMIC DNA]</scope>
    <source>
        <strain evidence="3 5">ATCC 43854</strain>
    </source>
</reference>
<keyword evidence="1" id="KW-1133">Transmembrane helix</keyword>
<proteinExistence type="predicted"/>
<keyword evidence="4" id="KW-1185">Reference proteome</keyword>
<reference evidence="2" key="2">
    <citation type="submission" date="2016-11" db="EMBL/GenBank/DDBJ databases">
        <authorList>
            <person name="Jaros S."/>
            <person name="Januszkiewicz K."/>
            <person name="Wedrychowicz H."/>
        </authorList>
    </citation>
    <scope>NUCLEOTIDE SEQUENCE [LARGE SCALE GENOMIC DNA]</scope>
    <source>
        <strain evidence="2">UWOS</strain>
    </source>
</reference>
<dbReference type="RefSeq" id="WP_073304977.1">
    <property type="nucleotide sequence ID" value="NZ_FRAW01000021.1"/>
</dbReference>
<dbReference type="STRING" id="28122.SAMN02745108_00958"/>
<dbReference type="AlphaFoldDB" id="A0A1M6VXE3"/>
<evidence type="ECO:0000313" key="2">
    <source>
        <dbReference type="EMBL" id="SHK86058.1"/>
    </source>
</evidence>
<feature type="transmembrane region" description="Helical" evidence="1">
    <location>
        <begin position="42"/>
        <end position="59"/>
    </location>
</feature>
<dbReference type="Proteomes" id="UP000184275">
    <property type="component" value="Unassembled WGS sequence"/>
</dbReference>
<reference evidence="4" key="1">
    <citation type="submission" date="2016-11" db="EMBL/GenBank/DDBJ databases">
        <authorList>
            <person name="Varghese N."/>
            <person name="Submissions S."/>
        </authorList>
    </citation>
    <scope>NUCLEOTIDE SEQUENCE [LARGE SCALE GENOMIC DNA]</scope>
    <source>
        <strain evidence="4">UWOS</strain>
    </source>
</reference>
<keyword evidence="1" id="KW-0472">Membrane</keyword>
<protein>
    <submittedName>
        <fullName evidence="2">Uncharacterized protein</fullName>
    </submittedName>
</protein>
<dbReference type="EMBL" id="FUWU01000012">
    <property type="protein sequence ID" value="SJZ56256.1"/>
    <property type="molecule type" value="Genomic_DNA"/>
</dbReference>